<proteinExistence type="predicted"/>
<dbReference type="Gene3D" id="3.90.640.10">
    <property type="entry name" value="Actin, Chain A, domain 4"/>
    <property type="match status" value="1"/>
</dbReference>
<evidence type="ECO:0000313" key="1">
    <source>
        <dbReference type="EMBL" id="GAM65272.1"/>
    </source>
</evidence>
<dbReference type="InterPro" id="IPR043129">
    <property type="entry name" value="ATPase_NBD"/>
</dbReference>
<dbReference type="EMBL" id="BBSA01000018">
    <property type="protein sequence ID" value="GAM65272.1"/>
    <property type="molecule type" value="Genomic_DNA"/>
</dbReference>
<evidence type="ECO:0000313" key="2">
    <source>
        <dbReference type="Proteomes" id="UP000031670"/>
    </source>
</evidence>
<comment type="caution">
    <text evidence="1">The sequence shown here is derived from an EMBL/GenBank/DDBJ whole genome shotgun (WGS) entry which is preliminary data.</text>
</comment>
<gene>
    <name evidence="1" type="ORF">JCM19232_4237</name>
</gene>
<keyword evidence="1" id="KW-0346">Stress response</keyword>
<reference evidence="1 2" key="1">
    <citation type="submission" date="2015-01" db="EMBL/GenBank/DDBJ databases">
        <title>Vibrio sp. C5 JCM 19232 whole genome shotgun sequence.</title>
        <authorList>
            <person name="Sawabe T."/>
            <person name="Meirelles P."/>
            <person name="Feng G."/>
            <person name="Sayaka M."/>
            <person name="Hattori M."/>
            <person name="Ohkuma M."/>
        </authorList>
    </citation>
    <scope>NUCLEOTIDE SEQUENCE [LARGE SCALE GENOMIC DNA]</scope>
    <source>
        <strain evidence="1 2">JCM19232</strain>
    </source>
</reference>
<organism evidence="1 2">
    <name type="scientific">Vibrio ishigakensis</name>
    <dbReference type="NCBI Taxonomy" id="1481914"/>
    <lineage>
        <taxon>Bacteria</taxon>
        <taxon>Pseudomonadati</taxon>
        <taxon>Pseudomonadota</taxon>
        <taxon>Gammaproteobacteria</taxon>
        <taxon>Vibrionales</taxon>
        <taxon>Vibrionaceae</taxon>
        <taxon>Vibrio</taxon>
    </lineage>
</organism>
<protein>
    <submittedName>
        <fullName evidence="1">Putative heat shock protein yegD</fullName>
    </submittedName>
</protein>
<accession>A0A0B8PKP4</accession>
<dbReference type="Proteomes" id="UP000031670">
    <property type="component" value="Unassembled WGS sequence"/>
</dbReference>
<dbReference type="SUPFAM" id="SSF53067">
    <property type="entry name" value="Actin-like ATPase domain"/>
    <property type="match status" value="1"/>
</dbReference>
<name>A0A0B8PKP4_9VIBR</name>
<reference evidence="1 2" key="2">
    <citation type="submission" date="2015-01" db="EMBL/GenBank/DDBJ databases">
        <authorList>
            <consortium name="NBRP consortium"/>
            <person name="Sawabe T."/>
            <person name="Meirelles P."/>
            <person name="Feng G."/>
            <person name="Sayaka M."/>
            <person name="Hattori M."/>
            <person name="Ohkuma M."/>
        </authorList>
    </citation>
    <scope>NUCLEOTIDE SEQUENCE [LARGE SCALE GENOMIC DNA]</scope>
    <source>
        <strain evidence="1 2">JCM19232</strain>
    </source>
</reference>
<dbReference type="Gene3D" id="3.30.420.40">
    <property type="match status" value="1"/>
</dbReference>
<sequence>MIQMGPSWRGSAERSQSLLAHTGQMVGGNDLDIHIAFQNFMNEFGKGSRKTSGLELPVSQFWHPILINNVQAQREFYSQENLAVLKLLAREAIEKDKVSRLIKLHGDALGYGIVAQAERAKIDLEDNANYLAQLNLLDEILEVPVSKQEMEQAIKVPREKIQKLVAEAVTQSGIKPDVIFMTGGSARSQVLRDAVQAELPNIEVVSGNYFGSVTAGLARWAEIIYK</sequence>
<dbReference type="AlphaFoldDB" id="A0A0B8PKP4"/>